<evidence type="ECO:0000256" key="3">
    <source>
        <dbReference type="PROSITE-ProRule" id="PRU10141"/>
    </source>
</evidence>
<accession>A0A9W8G2R0</accession>
<keyword evidence="2 3" id="KW-0067">ATP-binding</keyword>
<reference evidence="7" key="1">
    <citation type="submission" date="2022-07" db="EMBL/GenBank/DDBJ databases">
        <title>Phylogenomic reconstructions and comparative analyses of Kickxellomycotina fungi.</title>
        <authorList>
            <person name="Reynolds N.K."/>
            <person name="Stajich J.E."/>
            <person name="Barry K."/>
            <person name="Grigoriev I.V."/>
            <person name="Crous P."/>
            <person name="Smith M.E."/>
        </authorList>
    </citation>
    <scope>NUCLEOTIDE SEQUENCE</scope>
    <source>
        <strain evidence="7">NRRL 3115</strain>
    </source>
</reference>
<dbReference type="CDD" id="cd14008">
    <property type="entry name" value="STKc_LKB1_CaMKK"/>
    <property type="match status" value="1"/>
</dbReference>
<dbReference type="PANTHER" id="PTHR24346">
    <property type="entry name" value="MAP/MICROTUBULE AFFINITY-REGULATING KINASE"/>
    <property type="match status" value="1"/>
</dbReference>
<dbReference type="PROSITE" id="PS50011">
    <property type="entry name" value="PROTEIN_KINASE_DOM"/>
    <property type="match status" value="1"/>
</dbReference>
<evidence type="ECO:0000313" key="7">
    <source>
        <dbReference type="EMBL" id="KAJ2672265.1"/>
    </source>
</evidence>
<proteinExistence type="inferred from homology"/>
<dbReference type="InterPro" id="IPR017441">
    <property type="entry name" value="Protein_kinase_ATP_BS"/>
</dbReference>
<dbReference type="GO" id="GO:0005737">
    <property type="term" value="C:cytoplasm"/>
    <property type="evidence" value="ECO:0007669"/>
    <property type="project" value="TreeGrafter"/>
</dbReference>
<dbReference type="InterPro" id="IPR011009">
    <property type="entry name" value="Kinase-like_dom_sf"/>
</dbReference>
<keyword evidence="4" id="KW-0418">Kinase</keyword>
<dbReference type="Proteomes" id="UP001151518">
    <property type="component" value="Unassembled WGS sequence"/>
</dbReference>
<protein>
    <recommendedName>
        <fullName evidence="6">Protein kinase domain-containing protein</fullName>
    </recommendedName>
</protein>
<dbReference type="GO" id="GO:0004674">
    <property type="term" value="F:protein serine/threonine kinase activity"/>
    <property type="evidence" value="ECO:0007669"/>
    <property type="project" value="UniProtKB-KW"/>
</dbReference>
<dbReference type="PROSITE" id="PS00108">
    <property type="entry name" value="PROTEIN_KINASE_ST"/>
    <property type="match status" value="1"/>
</dbReference>
<dbReference type="OrthoDB" id="68483at2759"/>
<dbReference type="SUPFAM" id="SSF56112">
    <property type="entry name" value="Protein kinase-like (PK-like)"/>
    <property type="match status" value="1"/>
</dbReference>
<evidence type="ECO:0000256" key="1">
    <source>
        <dbReference type="ARBA" id="ARBA00022741"/>
    </source>
</evidence>
<dbReference type="Gene3D" id="3.30.200.20">
    <property type="entry name" value="Phosphorylase Kinase, domain 1"/>
    <property type="match status" value="1"/>
</dbReference>
<dbReference type="GO" id="GO:0035556">
    <property type="term" value="P:intracellular signal transduction"/>
    <property type="evidence" value="ECO:0007669"/>
    <property type="project" value="TreeGrafter"/>
</dbReference>
<evidence type="ECO:0000256" key="4">
    <source>
        <dbReference type="RuleBase" id="RU000304"/>
    </source>
</evidence>
<dbReference type="Gene3D" id="1.10.510.10">
    <property type="entry name" value="Transferase(Phosphotransferase) domain 1"/>
    <property type="match status" value="1"/>
</dbReference>
<feature type="region of interest" description="Disordered" evidence="5">
    <location>
        <begin position="392"/>
        <end position="420"/>
    </location>
</feature>
<gene>
    <name evidence="7" type="ORF">GGI25_005192</name>
</gene>
<dbReference type="InterPro" id="IPR000719">
    <property type="entry name" value="Prot_kinase_dom"/>
</dbReference>
<keyword evidence="4" id="KW-0808">Transferase</keyword>
<dbReference type="SMART" id="SM00220">
    <property type="entry name" value="S_TKc"/>
    <property type="match status" value="1"/>
</dbReference>
<dbReference type="GO" id="GO:0005524">
    <property type="term" value="F:ATP binding"/>
    <property type="evidence" value="ECO:0007669"/>
    <property type="project" value="UniProtKB-UniRule"/>
</dbReference>
<evidence type="ECO:0000313" key="8">
    <source>
        <dbReference type="Proteomes" id="UP001151518"/>
    </source>
</evidence>
<evidence type="ECO:0000256" key="5">
    <source>
        <dbReference type="SAM" id="MobiDB-lite"/>
    </source>
</evidence>
<organism evidence="7 8">
    <name type="scientific">Coemansia spiralis</name>
    <dbReference type="NCBI Taxonomy" id="417178"/>
    <lineage>
        <taxon>Eukaryota</taxon>
        <taxon>Fungi</taxon>
        <taxon>Fungi incertae sedis</taxon>
        <taxon>Zoopagomycota</taxon>
        <taxon>Kickxellomycotina</taxon>
        <taxon>Kickxellomycetes</taxon>
        <taxon>Kickxellales</taxon>
        <taxon>Kickxellaceae</taxon>
        <taxon>Coemansia</taxon>
    </lineage>
</organism>
<evidence type="ECO:0000256" key="2">
    <source>
        <dbReference type="ARBA" id="ARBA00022840"/>
    </source>
</evidence>
<feature type="domain" description="Protein kinase" evidence="6">
    <location>
        <begin position="37"/>
        <end position="335"/>
    </location>
</feature>
<dbReference type="Pfam" id="PF00069">
    <property type="entry name" value="Pkinase"/>
    <property type="match status" value="1"/>
</dbReference>
<sequence>MAIFFLWVMHEEDTSVKYSVTAEVSESNDGGMLVGDYTILDELGHGSFGVVYMAKSRKTGEVYAIKEYNKANLRKRQQMGMMRGARGGMPMRPGRGGLFAARQMLLKQQGNEEDSDPFYLIKTELAISKKLKHPHIARLYEVLNDTKHDVLYLVIDLCNKGPVQELSSTDAKASPLSAEDTHKYFTHALLALEYLHEQGIIHRDIKPDNMLLTEDNVLKLTDFGESIMPEDGGHKVKGASGTPAFMAPELCQDASEITGEPADIWSLGVCLYGFVYGELPFKGSTVFDIIDSISAGEISYPGPYDEQLQNLLSRMMERNPDTRITISEIREHPWVTQNGTFELPSKEINCQHIVDTITKEDVDNVLQPIFDIIPLINAFAKLRIIRRRIRDKHEAEQRAKDHDLPEDSEGNTKKQKEPKE</sequence>
<dbReference type="EMBL" id="JANBTW010000086">
    <property type="protein sequence ID" value="KAJ2672265.1"/>
    <property type="molecule type" value="Genomic_DNA"/>
</dbReference>
<keyword evidence="4" id="KW-0723">Serine/threonine-protein kinase</keyword>
<dbReference type="InterPro" id="IPR008271">
    <property type="entry name" value="Ser/Thr_kinase_AS"/>
</dbReference>
<feature type="binding site" evidence="3">
    <location>
        <position position="66"/>
    </location>
    <ligand>
        <name>ATP</name>
        <dbReference type="ChEBI" id="CHEBI:30616"/>
    </ligand>
</feature>
<comment type="caution">
    <text evidence="7">The sequence shown here is derived from an EMBL/GenBank/DDBJ whole genome shotgun (WGS) entry which is preliminary data.</text>
</comment>
<dbReference type="AlphaFoldDB" id="A0A9W8G2R0"/>
<keyword evidence="1 3" id="KW-0547">Nucleotide-binding</keyword>
<comment type="similarity">
    <text evidence="4">Belongs to the protein kinase superfamily.</text>
</comment>
<name>A0A9W8G2R0_9FUNG</name>
<dbReference type="PANTHER" id="PTHR24346:SF77">
    <property type="entry name" value="SERINE THREONINE PROTEIN KINASE"/>
    <property type="match status" value="1"/>
</dbReference>
<evidence type="ECO:0000259" key="6">
    <source>
        <dbReference type="PROSITE" id="PS50011"/>
    </source>
</evidence>
<dbReference type="FunFam" id="1.10.510.10:FF:000571">
    <property type="entry name" value="Maternal embryonic leucine zipper kinase"/>
    <property type="match status" value="1"/>
</dbReference>
<dbReference type="PROSITE" id="PS00107">
    <property type="entry name" value="PROTEIN_KINASE_ATP"/>
    <property type="match status" value="1"/>
</dbReference>